<evidence type="ECO:0000313" key="3">
    <source>
        <dbReference type="Proteomes" id="UP001283361"/>
    </source>
</evidence>
<dbReference type="Pfam" id="PF00629">
    <property type="entry name" value="MAM"/>
    <property type="match status" value="1"/>
</dbReference>
<comment type="caution">
    <text evidence="2">The sequence shown here is derived from an EMBL/GenBank/DDBJ whole genome shotgun (WGS) entry which is preliminary data.</text>
</comment>
<organism evidence="2 3">
    <name type="scientific">Elysia crispata</name>
    <name type="common">lettuce slug</name>
    <dbReference type="NCBI Taxonomy" id="231223"/>
    <lineage>
        <taxon>Eukaryota</taxon>
        <taxon>Metazoa</taxon>
        <taxon>Spiralia</taxon>
        <taxon>Lophotrochozoa</taxon>
        <taxon>Mollusca</taxon>
        <taxon>Gastropoda</taxon>
        <taxon>Heterobranchia</taxon>
        <taxon>Euthyneura</taxon>
        <taxon>Panpulmonata</taxon>
        <taxon>Sacoglossa</taxon>
        <taxon>Placobranchoidea</taxon>
        <taxon>Plakobranchidae</taxon>
        <taxon>Elysia</taxon>
    </lineage>
</organism>
<dbReference type="InterPro" id="IPR000998">
    <property type="entry name" value="MAM_dom"/>
</dbReference>
<dbReference type="SUPFAM" id="SSF49899">
    <property type="entry name" value="Concanavalin A-like lectins/glucanases"/>
    <property type="match status" value="1"/>
</dbReference>
<dbReference type="GO" id="GO:0016020">
    <property type="term" value="C:membrane"/>
    <property type="evidence" value="ECO:0007669"/>
    <property type="project" value="InterPro"/>
</dbReference>
<dbReference type="SMART" id="SM00137">
    <property type="entry name" value="MAM"/>
    <property type="match status" value="1"/>
</dbReference>
<dbReference type="EMBL" id="JAWDGP010002557">
    <property type="protein sequence ID" value="KAK3781984.1"/>
    <property type="molecule type" value="Genomic_DNA"/>
</dbReference>
<sequence>MVQDMGSFPLFKRQFRVLSICLVCWAVALPALTFSYPNVDRKCTANRKGLPACNFNTNNCFVSDSKGSWTHVKEGKNGPVTPYEKGYVYLDGKNSQGEPIKMHSEISSGTRAICVDFYYASTGDASIPINIYIQKDSTRYARVRQIKANTGGEWQNDTFSCCLPNLNNSIKFAVEATSTEAGIAAIDYMDIRLSKMSCENNELVCYPPLPSQGPMDPPNNAPACPSNQEKLDNLSCDFTAENKTSPQNCGWKVAPGWDIRQKWNGTGQYDIIYSISTTEQNASLLSDIPNDLESMCLEIQFATIGTEENLDHVFSIRVVTQEESFLWGAAYDYKASKTSVWKKNSFDGPLPNTEDRKIQIISNLEGLKIDYIHIRTSNKSRATDVPRETFETWKTIFSCSSSSSVFLCGMKPDSSSKSKWSDGSVDTDSVLPGNLDKLKFDL</sequence>
<feature type="domain" description="MAM" evidence="1">
    <location>
        <begin position="51"/>
        <end position="200"/>
    </location>
</feature>
<gene>
    <name evidence="2" type="ORF">RRG08_015313</name>
</gene>
<keyword evidence="3" id="KW-1185">Reference proteome</keyword>
<name>A0AAE1A649_9GAST</name>
<accession>A0AAE1A649</accession>
<protein>
    <recommendedName>
        <fullName evidence="1">MAM domain-containing protein</fullName>
    </recommendedName>
</protein>
<dbReference type="PROSITE" id="PS50060">
    <property type="entry name" value="MAM_2"/>
    <property type="match status" value="1"/>
</dbReference>
<evidence type="ECO:0000259" key="1">
    <source>
        <dbReference type="PROSITE" id="PS50060"/>
    </source>
</evidence>
<dbReference type="InterPro" id="IPR013320">
    <property type="entry name" value="ConA-like_dom_sf"/>
</dbReference>
<evidence type="ECO:0000313" key="2">
    <source>
        <dbReference type="EMBL" id="KAK3781984.1"/>
    </source>
</evidence>
<reference evidence="2" key="1">
    <citation type="journal article" date="2023" name="G3 (Bethesda)">
        <title>A reference genome for the long-term kleptoplast-retaining sea slug Elysia crispata morphotype clarki.</title>
        <authorList>
            <person name="Eastman K.E."/>
            <person name="Pendleton A.L."/>
            <person name="Shaikh M.A."/>
            <person name="Suttiyut T."/>
            <person name="Ogas R."/>
            <person name="Tomko P."/>
            <person name="Gavelis G."/>
            <person name="Widhalm J.R."/>
            <person name="Wisecaver J.H."/>
        </authorList>
    </citation>
    <scope>NUCLEOTIDE SEQUENCE</scope>
    <source>
        <strain evidence="2">ECLA1</strain>
    </source>
</reference>
<dbReference type="Gene3D" id="2.60.120.200">
    <property type="match status" value="1"/>
</dbReference>
<proteinExistence type="predicted"/>
<dbReference type="Proteomes" id="UP001283361">
    <property type="component" value="Unassembled WGS sequence"/>
</dbReference>
<dbReference type="AlphaFoldDB" id="A0AAE1A649"/>